<organism evidence="6 7">
    <name type="scientific">Lithocarpus litseifolius</name>
    <dbReference type="NCBI Taxonomy" id="425828"/>
    <lineage>
        <taxon>Eukaryota</taxon>
        <taxon>Viridiplantae</taxon>
        <taxon>Streptophyta</taxon>
        <taxon>Embryophyta</taxon>
        <taxon>Tracheophyta</taxon>
        <taxon>Spermatophyta</taxon>
        <taxon>Magnoliopsida</taxon>
        <taxon>eudicotyledons</taxon>
        <taxon>Gunneridae</taxon>
        <taxon>Pentapetalae</taxon>
        <taxon>rosids</taxon>
        <taxon>fabids</taxon>
        <taxon>Fagales</taxon>
        <taxon>Fagaceae</taxon>
        <taxon>Lithocarpus</taxon>
    </lineage>
</organism>
<dbReference type="Gene3D" id="3.30.470.10">
    <property type="match status" value="1"/>
</dbReference>
<name>A0AAW2E7E2_9ROSI</name>
<evidence type="ECO:0000313" key="7">
    <source>
        <dbReference type="Proteomes" id="UP001459277"/>
    </source>
</evidence>
<keyword evidence="5" id="KW-0663">Pyridoxal phosphate</keyword>
<dbReference type="SUPFAM" id="SSF56752">
    <property type="entry name" value="D-aminoacid aminotransferase-like PLP-dependent enzymes"/>
    <property type="match status" value="2"/>
</dbReference>
<dbReference type="GO" id="GO:0009507">
    <property type="term" value="C:chloroplast"/>
    <property type="evidence" value="ECO:0007669"/>
    <property type="project" value="TreeGrafter"/>
</dbReference>
<evidence type="ECO:0000256" key="1">
    <source>
        <dbReference type="ARBA" id="ARBA00001933"/>
    </source>
</evidence>
<keyword evidence="3" id="KW-0032">Aminotransferase</keyword>
<dbReference type="GO" id="GO:0004084">
    <property type="term" value="F:branched-chain-amino-acid transaminase activity"/>
    <property type="evidence" value="ECO:0007669"/>
    <property type="project" value="InterPro"/>
</dbReference>
<protein>
    <submittedName>
        <fullName evidence="6">Uncharacterized protein</fullName>
    </submittedName>
</protein>
<comment type="caution">
    <text evidence="6">The sequence shown here is derived from an EMBL/GenBank/DDBJ whole genome shotgun (WGS) entry which is preliminary data.</text>
</comment>
<evidence type="ECO:0000256" key="5">
    <source>
        <dbReference type="ARBA" id="ARBA00022898"/>
    </source>
</evidence>
<accession>A0AAW2E7E2</accession>
<dbReference type="InterPro" id="IPR043131">
    <property type="entry name" value="BCAT-like_N"/>
</dbReference>
<dbReference type="InterPro" id="IPR043132">
    <property type="entry name" value="BCAT-like_C"/>
</dbReference>
<dbReference type="InterPro" id="IPR036038">
    <property type="entry name" value="Aminotransferase-like"/>
</dbReference>
<comment type="similarity">
    <text evidence="2">Belongs to the class-IV pyridoxal-phosphate-dependent aminotransferase family.</text>
</comment>
<evidence type="ECO:0000256" key="4">
    <source>
        <dbReference type="ARBA" id="ARBA00022679"/>
    </source>
</evidence>
<evidence type="ECO:0000313" key="6">
    <source>
        <dbReference type="EMBL" id="KAL0017555.1"/>
    </source>
</evidence>
<gene>
    <name evidence="6" type="ORF">SO802_004624</name>
</gene>
<dbReference type="EMBL" id="JAZDWU010000001">
    <property type="protein sequence ID" value="KAL0017555.1"/>
    <property type="molecule type" value="Genomic_DNA"/>
</dbReference>
<sequence length="219" mass="23762">MCYQTKCSTCGKTTWGGCGRHVLSVYKGIPEGQHCLCRAWPGVKETSGLPDISWENLGFNPVTTDFMYVMKFSGDGEFLSGGLQRFGNIELNPASCVLNYGQGGLKQLNLVVKEDIHRAVPGGVGSVKAIGNYAIDRIISTPVLGGTILPGVTRKSIIEIAHSQGFQGASDWVVTSIFYVLLPVSYLMGHPSNEDYLIKNADVVKFGLNYEQGLEFCNT</sequence>
<dbReference type="InterPro" id="IPR005786">
    <property type="entry name" value="B_amino_transII"/>
</dbReference>
<dbReference type="PANTHER" id="PTHR42825:SF10">
    <property type="entry name" value="BRANCHED-CHAIN-AMINO-ACID AMINOTRANSFERASE"/>
    <property type="match status" value="1"/>
</dbReference>
<keyword evidence="4" id="KW-0808">Transferase</keyword>
<dbReference type="GO" id="GO:0009081">
    <property type="term" value="P:branched-chain amino acid metabolic process"/>
    <property type="evidence" value="ECO:0007669"/>
    <property type="project" value="InterPro"/>
</dbReference>
<dbReference type="Gene3D" id="3.20.10.10">
    <property type="entry name" value="D-amino Acid Aminotransferase, subunit A, domain 2"/>
    <property type="match status" value="2"/>
</dbReference>
<comment type="cofactor">
    <cofactor evidence="1">
        <name>pyridoxal 5'-phosphate</name>
        <dbReference type="ChEBI" id="CHEBI:597326"/>
    </cofactor>
</comment>
<evidence type="ECO:0000256" key="3">
    <source>
        <dbReference type="ARBA" id="ARBA00022576"/>
    </source>
</evidence>
<keyword evidence="7" id="KW-1185">Reference proteome</keyword>
<dbReference type="Proteomes" id="UP001459277">
    <property type="component" value="Unassembled WGS sequence"/>
</dbReference>
<reference evidence="6 7" key="1">
    <citation type="submission" date="2024-01" db="EMBL/GenBank/DDBJ databases">
        <title>A telomere-to-telomere, gap-free genome of sweet tea (Lithocarpus litseifolius).</title>
        <authorList>
            <person name="Zhou J."/>
        </authorList>
    </citation>
    <scope>NUCLEOTIDE SEQUENCE [LARGE SCALE GENOMIC DNA]</scope>
    <source>
        <strain evidence="6">Zhou-2022a</strain>
        <tissue evidence="6">Leaf</tissue>
    </source>
</reference>
<proteinExistence type="inferred from homology"/>
<evidence type="ECO:0000256" key="2">
    <source>
        <dbReference type="ARBA" id="ARBA00009320"/>
    </source>
</evidence>
<dbReference type="AlphaFoldDB" id="A0AAW2E7E2"/>
<dbReference type="PANTHER" id="PTHR42825">
    <property type="entry name" value="AMINO ACID AMINOTRANSFERASE"/>
    <property type="match status" value="1"/>
</dbReference>